<dbReference type="AlphaFoldDB" id="A0A1H9L225"/>
<dbReference type="EMBL" id="FOEL01000010">
    <property type="protein sequence ID" value="SER05215.1"/>
    <property type="molecule type" value="Genomic_DNA"/>
</dbReference>
<accession>A0A1H9L225</accession>
<comment type="caution">
    <text evidence="2">The sequence shown here is derived from an EMBL/GenBank/DDBJ whole genome shotgun (WGS) entry which is preliminary data.</text>
</comment>
<keyword evidence="1" id="KW-0472">Membrane</keyword>
<keyword evidence="1" id="KW-0812">Transmembrane</keyword>
<name>A0A1H9L225_9BACI</name>
<evidence type="ECO:0000313" key="3">
    <source>
        <dbReference type="Proteomes" id="UP000199410"/>
    </source>
</evidence>
<keyword evidence="1" id="KW-1133">Transmembrane helix</keyword>
<gene>
    <name evidence="2" type="ORF">SAMN02787113_02907</name>
</gene>
<dbReference type="Proteomes" id="UP000199410">
    <property type="component" value="Unassembled WGS sequence"/>
</dbReference>
<protein>
    <submittedName>
        <fullName evidence="2">Uncharacterized protein</fullName>
    </submittedName>
</protein>
<evidence type="ECO:0000256" key="1">
    <source>
        <dbReference type="SAM" id="Phobius"/>
    </source>
</evidence>
<proteinExistence type="predicted"/>
<evidence type="ECO:0000313" key="2">
    <source>
        <dbReference type="EMBL" id="SER05215.1"/>
    </source>
</evidence>
<reference evidence="2 3" key="1">
    <citation type="submission" date="2016-10" db="EMBL/GenBank/DDBJ databases">
        <authorList>
            <person name="Varghese N."/>
            <person name="Submissions S."/>
        </authorList>
    </citation>
    <scope>NUCLEOTIDE SEQUENCE [LARGE SCALE GENOMIC DNA]</scope>
    <source>
        <strain evidence="2 3">TC-13</strain>
    </source>
</reference>
<feature type="transmembrane region" description="Helical" evidence="1">
    <location>
        <begin position="30"/>
        <end position="49"/>
    </location>
</feature>
<organism evidence="2 3">
    <name type="scientific">Lysinibacillus fusiformis</name>
    <dbReference type="NCBI Taxonomy" id="28031"/>
    <lineage>
        <taxon>Bacteria</taxon>
        <taxon>Bacillati</taxon>
        <taxon>Bacillota</taxon>
        <taxon>Bacilli</taxon>
        <taxon>Bacillales</taxon>
        <taxon>Bacillaceae</taxon>
        <taxon>Lysinibacillus</taxon>
    </lineage>
</organism>
<sequence length="69" mass="8180">MYDPHLYLNMFTIKLEEWNLLKWISKNKKVFLAVAVVVMIIAGILDIKYEGLFYQFLPTSMQSFLSDLF</sequence>